<reference evidence="2 3" key="1">
    <citation type="submission" date="2018-06" db="EMBL/GenBank/DDBJ databases">
        <authorList>
            <consortium name="Pathogen Informatics"/>
            <person name="Doyle S."/>
        </authorList>
    </citation>
    <scope>NUCLEOTIDE SEQUENCE [LARGE SCALE GENOMIC DNA]</scope>
    <source>
        <strain evidence="2 3">NCTC10295</strain>
    </source>
</reference>
<dbReference type="GO" id="GO:0005886">
    <property type="term" value="C:plasma membrane"/>
    <property type="evidence" value="ECO:0007669"/>
    <property type="project" value="TreeGrafter"/>
</dbReference>
<evidence type="ECO:0000256" key="1">
    <source>
        <dbReference type="SAM" id="Phobius"/>
    </source>
</evidence>
<dbReference type="AlphaFoldDB" id="A0A378UGR6"/>
<dbReference type="Proteomes" id="UP000254651">
    <property type="component" value="Unassembled WGS sequence"/>
</dbReference>
<feature type="transmembrane region" description="Helical" evidence="1">
    <location>
        <begin position="20"/>
        <end position="41"/>
    </location>
</feature>
<organism evidence="2 3">
    <name type="scientific">Bergeriella denitrificans</name>
    <name type="common">Neisseria denitrificans</name>
    <dbReference type="NCBI Taxonomy" id="494"/>
    <lineage>
        <taxon>Bacteria</taxon>
        <taxon>Pseudomonadati</taxon>
        <taxon>Pseudomonadota</taxon>
        <taxon>Betaproteobacteria</taxon>
        <taxon>Neisseriales</taxon>
        <taxon>Neisseriaceae</taxon>
        <taxon>Bergeriella</taxon>
    </lineage>
</organism>
<keyword evidence="3" id="KW-1185">Reference proteome</keyword>
<sequence length="438" mass="49597">MHTLSSEARAREARRRLRTARRLAGGLLLAAALLFAVAAYYRPHYAWLGYVKAFAEAAMVGALADWFAVTALFRRPFGLPIPHTAILPRKQARIAEELGRFIGHHFLQEKPIALRVYRMKSSEKLLAALAGDDMRRRWLPAAARRLPMLLATAKPEQAARFAAMMLSQRYTGEKIGRALADGLRLLKAHGLREAFFNSLIQQLRRWLQQPDTRDMLEQHLREWAAKIEGDAPSAWDKLKAAMKSTLVEKVDDWAAAKALEWAESYLEAAAAGGDSVLRRRFDDQYDLLAERLATSKAWHKRLEAAKRHIAASPELLRVLENTWRGLPEWAEEDLARQPSLIEAQLHKLLDHMLAQAAAYPQFMRRVDVRIALAARALVTRYRDRAAQFVADKVKSWDSDEMVEKLELSVGRDLQYIRINGTLVGGLVGLVIYSVSQLI</sequence>
<dbReference type="Pfam" id="PF04286">
    <property type="entry name" value="DUF445"/>
    <property type="match status" value="1"/>
</dbReference>
<dbReference type="PANTHER" id="PTHR38442:SF1">
    <property type="entry name" value="INNER MEMBRANE PROTEIN"/>
    <property type="match status" value="1"/>
</dbReference>
<keyword evidence="1" id="KW-1133">Transmembrane helix</keyword>
<name>A0A378UGR6_BERDE</name>
<keyword evidence="1" id="KW-0472">Membrane</keyword>
<protein>
    <submittedName>
        <fullName evidence="2">Predicted membrane protein</fullName>
    </submittedName>
</protein>
<dbReference type="RefSeq" id="WP_066080737.1">
    <property type="nucleotide sequence ID" value="NZ_CP181246.1"/>
</dbReference>
<accession>A0A378UGR6</accession>
<dbReference type="InterPro" id="IPR007383">
    <property type="entry name" value="DUF445"/>
</dbReference>
<evidence type="ECO:0000313" key="2">
    <source>
        <dbReference type="EMBL" id="STZ75652.1"/>
    </source>
</evidence>
<keyword evidence="1" id="KW-0812">Transmembrane</keyword>
<gene>
    <name evidence="2" type="ORF">NCTC10295_00398</name>
</gene>
<proteinExistence type="predicted"/>
<evidence type="ECO:0000313" key="3">
    <source>
        <dbReference type="Proteomes" id="UP000254651"/>
    </source>
</evidence>
<dbReference type="PANTHER" id="PTHR38442">
    <property type="entry name" value="INNER MEMBRANE PROTEIN-RELATED"/>
    <property type="match status" value="1"/>
</dbReference>
<dbReference type="EMBL" id="UGQS01000001">
    <property type="protein sequence ID" value="STZ75652.1"/>
    <property type="molecule type" value="Genomic_DNA"/>
</dbReference>